<dbReference type="Proteomes" id="UP000475862">
    <property type="component" value="Unassembled WGS sequence"/>
</dbReference>
<feature type="transmembrane region" description="Helical" evidence="1">
    <location>
        <begin position="53"/>
        <end position="73"/>
    </location>
</feature>
<feature type="transmembrane region" description="Helical" evidence="1">
    <location>
        <begin position="28"/>
        <end position="46"/>
    </location>
</feature>
<gene>
    <name evidence="2" type="ORF">AGLY_006677</name>
</gene>
<keyword evidence="3" id="KW-1185">Reference proteome</keyword>
<organism evidence="2 3">
    <name type="scientific">Aphis glycines</name>
    <name type="common">Soybean aphid</name>
    <dbReference type="NCBI Taxonomy" id="307491"/>
    <lineage>
        <taxon>Eukaryota</taxon>
        <taxon>Metazoa</taxon>
        <taxon>Ecdysozoa</taxon>
        <taxon>Arthropoda</taxon>
        <taxon>Hexapoda</taxon>
        <taxon>Insecta</taxon>
        <taxon>Pterygota</taxon>
        <taxon>Neoptera</taxon>
        <taxon>Paraneoptera</taxon>
        <taxon>Hemiptera</taxon>
        <taxon>Sternorrhyncha</taxon>
        <taxon>Aphidomorpha</taxon>
        <taxon>Aphidoidea</taxon>
        <taxon>Aphididae</taxon>
        <taxon>Aphidini</taxon>
        <taxon>Aphis</taxon>
        <taxon>Aphis</taxon>
    </lineage>
</organism>
<dbReference type="EMBL" id="VYZN01000018">
    <property type="protein sequence ID" value="KAE9537654.1"/>
    <property type="molecule type" value="Genomic_DNA"/>
</dbReference>
<comment type="caution">
    <text evidence="2">The sequence shown here is derived from an EMBL/GenBank/DDBJ whole genome shotgun (WGS) entry which is preliminary data.</text>
</comment>
<accession>A0A6G0TRU6</accession>
<evidence type="ECO:0000313" key="2">
    <source>
        <dbReference type="EMBL" id="KAE9537654.1"/>
    </source>
</evidence>
<keyword evidence="1" id="KW-0472">Membrane</keyword>
<name>A0A6G0TRU6_APHGL</name>
<dbReference type="AlphaFoldDB" id="A0A6G0TRU6"/>
<evidence type="ECO:0000313" key="3">
    <source>
        <dbReference type="Proteomes" id="UP000475862"/>
    </source>
</evidence>
<reference evidence="2 3" key="1">
    <citation type="submission" date="2019-08" db="EMBL/GenBank/DDBJ databases">
        <title>The genome of the soybean aphid Biotype 1, its phylome, world population structure and adaptation to the North American continent.</title>
        <authorList>
            <person name="Giordano R."/>
            <person name="Donthu R.K."/>
            <person name="Hernandez A.G."/>
            <person name="Wright C.L."/>
            <person name="Zimin A.V."/>
        </authorList>
    </citation>
    <scope>NUCLEOTIDE SEQUENCE [LARGE SCALE GENOMIC DNA]</scope>
    <source>
        <tissue evidence="2">Whole aphids</tissue>
    </source>
</reference>
<keyword evidence="1" id="KW-0812">Transmembrane</keyword>
<protein>
    <submittedName>
        <fullName evidence="2">Uncharacterized protein</fullName>
    </submittedName>
</protein>
<sequence length="251" mass="28964">MQFFFPQSVHQPLSAFFPMNPMYLRTKIIIYVRCILYELLLLYIYVSEILLCIRLSCSCLILTTFRALLFVLYTNCPVFVNAVLQSPFSTMGKKLNYSTLCYPNTLDPSISLFSLSCHYRLGRWHIITYVFIAKSFGLDTFNECNIIQFFKKTQILFVSTLFKHFNINGDLFGILIWTLGGTYDPVTHRFNTANLSLYNNSPCNSFIRCTPMSMTRLERTSSEVIEFCDGQKRDEVSDNVVCDVGFTDLVA</sequence>
<keyword evidence="1" id="KW-1133">Transmembrane helix</keyword>
<proteinExistence type="predicted"/>
<evidence type="ECO:0000256" key="1">
    <source>
        <dbReference type="SAM" id="Phobius"/>
    </source>
</evidence>